<dbReference type="NCBIfam" id="TIGR00254">
    <property type="entry name" value="GGDEF"/>
    <property type="match status" value="1"/>
</dbReference>
<evidence type="ECO:0000259" key="2">
    <source>
        <dbReference type="PROSITE" id="PS50887"/>
    </source>
</evidence>
<dbReference type="EMBL" id="FMYW01000005">
    <property type="protein sequence ID" value="SDC34355.1"/>
    <property type="molecule type" value="Genomic_DNA"/>
</dbReference>
<organism evidence="3 4">
    <name type="scientific">Succiniclasticum ruminis</name>
    <dbReference type="NCBI Taxonomy" id="40841"/>
    <lineage>
        <taxon>Bacteria</taxon>
        <taxon>Bacillati</taxon>
        <taxon>Bacillota</taxon>
        <taxon>Negativicutes</taxon>
        <taxon>Acidaminococcales</taxon>
        <taxon>Acidaminococcaceae</taxon>
        <taxon>Succiniclasticum</taxon>
    </lineage>
</organism>
<dbReference type="Gene3D" id="3.30.70.270">
    <property type="match status" value="1"/>
</dbReference>
<evidence type="ECO:0000313" key="3">
    <source>
        <dbReference type="EMBL" id="SDC34355.1"/>
    </source>
</evidence>
<dbReference type="InterPro" id="IPR000160">
    <property type="entry name" value="GGDEF_dom"/>
</dbReference>
<feature type="domain" description="EAL" evidence="1">
    <location>
        <begin position="311"/>
        <end position="565"/>
    </location>
</feature>
<dbReference type="SUPFAM" id="SSF55073">
    <property type="entry name" value="Nucleotide cyclase"/>
    <property type="match status" value="1"/>
</dbReference>
<proteinExistence type="predicted"/>
<dbReference type="InterPro" id="IPR001633">
    <property type="entry name" value="EAL_dom"/>
</dbReference>
<evidence type="ECO:0000259" key="1">
    <source>
        <dbReference type="PROSITE" id="PS50883"/>
    </source>
</evidence>
<dbReference type="InterPro" id="IPR043128">
    <property type="entry name" value="Rev_trsase/Diguanyl_cyclase"/>
</dbReference>
<dbReference type="Pfam" id="PF00990">
    <property type="entry name" value="GGDEF"/>
    <property type="match status" value="1"/>
</dbReference>
<dbReference type="InterPro" id="IPR050706">
    <property type="entry name" value="Cyclic-di-GMP_PDE-like"/>
</dbReference>
<dbReference type="CDD" id="cd01949">
    <property type="entry name" value="GGDEF"/>
    <property type="match status" value="1"/>
</dbReference>
<dbReference type="RefSeq" id="WP_093730032.1">
    <property type="nucleotide sequence ID" value="NZ_FMYW01000005.1"/>
</dbReference>
<dbReference type="SMART" id="SM00052">
    <property type="entry name" value="EAL"/>
    <property type="match status" value="1"/>
</dbReference>
<dbReference type="SMART" id="SM00267">
    <property type="entry name" value="GGDEF"/>
    <property type="match status" value="1"/>
</dbReference>
<dbReference type="PANTHER" id="PTHR33121">
    <property type="entry name" value="CYCLIC DI-GMP PHOSPHODIESTERASE PDEF"/>
    <property type="match status" value="1"/>
</dbReference>
<evidence type="ECO:0000313" key="4">
    <source>
        <dbReference type="Proteomes" id="UP000198943"/>
    </source>
</evidence>
<reference evidence="4" key="1">
    <citation type="submission" date="2016-10" db="EMBL/GenBank/DDBJ databases">
        <authorList>
            <person name="Varghese N."/>
            <person name="Submissions S."/>
        </authorList>
    </citation>
    <scope>NUCLEOTIDE SEQUENCE [LARGE SCALE GENOMIC DNA]</scope>
    <source>
        <strain evidence="4">DSM 11005</strain>
    </source>
</reference>
<dbReference type="Pfam" id="PF00563">
    <property type="entry name" value="EAL"/>
    <property type="match status" value="1"/>
</dbReference>
<protein>
    <submittedName>
        <fullName evidence="3">Diguanylate cyclase (GGDEF) domain-containing protein</fullName>
    </submittedName>
</protein>
<dbReference type="InterPro" id="IPR029787">
    <property type="entry name" value="Nucleotide_cyclase"/>
</dbReference>
<dbReference type="AlphaFoldDB" id="A0A1G6KV28"/>
<gene>
    <name evidence="3" type="ORF">SAMN04487864_10598</name>
</gene>
<dbReference type="InterPro" id="IPR035919">
    <property type="entry name" value="EAL_sf"/>
</dbReference>
<dbReference type="Proteomes" id="UP000198943">
    <property type="component" value="Unassembled WGS sequence"/>
</dbReference>
<dbReference type="GO" id="GO:0071111">
    <property type="term" value="F:cyclic-guanylate-specific phosphodiesterase activity"/>
    <property type="evidence" value="ECO:0007669"/>
    <property type="project" value="InterPro"/>
</dbReference>
<dbReference type="PROSITE" id="PS50887">
    <property type="entry name" value="GGDEF"/>
    <property type="match status" value="1"/>
</dbReference>
<feature type="domain" description="GGDEF" evidence="2">
    <location>
        <begin position="173"/>
        <end position="303"/>
    </location>
</feature>
<sequence length="567" mass="64976">MGRGITNHESMICSEEFLKIIEAIDLQKEEIGEVYQELKKCFAPIAKQLHLARSMVTINVAPNVFAPTGEVRSFALVYNENSGPDEHAITAEHYIVLDANGTARMWPVGDHVWTPAEERTIRVMSKFIFMMVSRSVLIKKMGMLSFIDLFTGLANMKALHLFIEQIEAQGRLQEYAMCFFNLKNFKYYNQRYGSNQGDYLLKQYSLELYRFMKQEEEIAARPGGDNFMVFLKKEHLADFLEFTRQITILLQMDGKTIPVPISGRFGVYLGTEHDTKDSMFRNVSIALSRAKEEKKDLEYFTGEMLKRMMEGQKIAASFPLAMYRGEIFPYYQPKVEVHTKKLCGAEALARWKKNGTLLSPGLFLPALEHAGEIHNLDIFMLEMVCKDIRGWIDSGLEPVRISVNFDKSDLMVPTIVQDTLEILDKYGLNGSHIEIELTELSSYDNIERLGQFIDELHRHRIMVTMDDFGSGYSSLNFLKDTDFNIVKLDKSFVDHLDSHVPKDEVMLRGMVSMLSGIGVEVVAEGVETKEQATFVKNLNCDVIQGYYFDKPMPAAEFIKRLKKRVYD</sequence>
<keyword evidence="4" id="KW-1185">Reference proteome</keyword>
<dbReference type="OrthoDB" id="9805474at2"/>
<dbReference type="CDD" id="cd01948">
    <property type="entry name" value="EAL"/>
    <property type="match status" value="1"/>
</dbReference>
<accession>A0A1G6KV28</accession>
<dbReference type="Gene3D" id="3.20.20.450">
    <property type="entry name" value="EAL domain"/>
    <property type="match status" value="1"/>
</dbReference>
<dbReference type="PANTHER" id="PTHR33121:SF70">
    <property type="entry name" value="SIGNALING PROTEIN YKOW"/>
    <property type="match status" value="1"/>
</dbReference>
<dbReference type="PROSITE" id="PS50883">
    <property type="entry name" value="EAL"/>
    <property type="match status" value="1"/>
</dbReference>
<dbReference type="SUPFAM" id="SSF141868">
    <property type="entry name" value="EAL domain-like"/>
    <property type="match status" value="1"/>
</dbReference>
<name>A0A1G6KV28_9FIRM</name>